<keyword evidence="5 7" id="KW-1133">Transmembrane helix</keyword>
<protein>
    <submittedName>
        <fullName evidence="8">Chromate transport protein</fullName>
    </submittedName>
    <submittedName>
        <fullName evidence="9">Chromate transporter, chromate ion transporter (CHR) family</fullName>
    </submittedName>
</protein>
<feature type="transmembrane region" description="Helical" evidence="7">
    <location>
        <begin position="7"/>
        <end position="29"/>
    </location>
</feature>
<evidence type="ECO:0000256" key="1">
    <source>
        <dbReference type="ARBA" id="ARBA00004651"/>
    </source>
</evidence>
<evidence type="ECO:0000313" key="9">
    <source>
        <dbReference type="EMBL" id="SUB60589.1"/>
    </source>
</evidence>
<dbReference type="PATRIC" id="fig|1261.3.peg.1247"/>
<reference evidence="9 11" key="2">
    <citation type="submission" date="2018-06" db="EMBL/GenBank/DDBJ databases">
        <authorList>
            <consortium name="Pathogen Informatics"/>
            <person name="Doyle S."/>
        </authorList>
    </citation>
    <scope>NUCLEOTIDE SEQUENCE [LARGE SCALE GENOMIC DNA]</scope>
    <source>
        <strain evidence="9 11">NCTC11460</strain>
    </source>
</reference>
<dbReference type="RefSeq" id="WP_002842551.1">
    <property type="nucleotide sequence ID" value="NZ_CAMPYD010000008.1"/>
</dbReference>
<dbReference type="GO" id="GO:0015109">
    <property type="term" value="F:chromate transmembrane transporter activity"/>
    <property type="evidence" value="ECO:0007669"/>
    <property type="project" value="InterPro"/>
</dbReference>
<feature type="transmembrane region" description="Helical" evidence="7">
    <location>
        <begin position="105"/>
        <end position="128"/>
    </location>
</feature>
<evidence type="ECO:0000313" key="10">
    <source>
        <dbReference type="Proteomes" id="UP000070326"/>
    </source>
</evidence>
<comment type="subcellular location">
    <subcellularLocation>
        <location evidence="1">Cell membrane</location>
        <topology evidence="1">Multi-pass membrane protein</topology>
    </subcellularLocation>
</comment>
<dbReference type="PANTHER" id="PTHR43663">
    <property type="entry name" value="CHROMATE TRANSPORT PROTEIN-RELATED"/>
    <property type="match status" value="1"/>
</dbReference>
<feature type="transmembrane region" description="Helical" evidence="7">
    <location>
        <begin position="76"/>
        <end position="99"/>
    </location>
</feature>
<proteinExistence type="inferred from homology"/>
<keyword evidence="4 7" id="KW-0812">Transmembrane</keyword>
<dbReference type="eggNOG" id="COG2059">
    <property type="taxonomic scope" value="Bacteria"/>
</dbReference>
<dbReference type="STRING" id="1261.HMPREF3195_00480"/>
<dbReference type="InterPro" id="IPR052518">
    <property type="entry name" value="CHR_Transporter"/>
</dbReference>
<evidence type="ECO:0000256" key="6">
    <source>
        <dbReference type="ARBA" id="ARBA00023136"/>
    </source>
</evidence>
<accession>A0A135YWX0</accession>
<evidence type="ECO:0000256" key="4">
    <source>
        <dbReference type="ARBA" id="ARBA00022692"/>
    </source>
</evidence>
<keyword evidence="3" id="KW-1003">Cell membrane</keyword>
<reference evidence="8 10" key="1">
    <citation type="submission" date="2016-02" db="EMBL/GenBank/DDBJ databases">
        <authorList>
            <person name="Wen L."/>
            <person name="He K."/>
            <person name="Yang H."/>
        </authorList>
    </citation>
    <scope>NUCLEOTIDE SEQUENCE [LARGE SCALE GENOMIC DNA]</scope>
    <source>
        <strain evidence="8 10">MJR8628A</strain>
    </source>
</reference>
<feature type="transmembrane region" description="Helical" evidence="7">
    <location>
        <begin position="135"/>
        <end position="153"/>
    </location>
</feature>
<dbReference type="AlphaFoldDB" id="A0A135YWX0"/>
<dbReference type="EMBL" id="UGTB01000004">
    <property type="protein sequence ID" value="SUB60589.1"/>
    <property type="molecule type" value="Genomic_DNA"/>
</dbReference>
<evidence type="ECO:0000256" key="3">
    <source>
        <dbReference type="ARBA" id="ARBA00022475"/>
    </source>
</evidence>
<feature type="transmembrane region" description="Helical" evidence="7">
    <location>
        <begin position="159"/>
        <end position="175"/>
    </location>
</feature>
<name>A0A135YWX0_9FIRM</name>
<dbReference type="GeneID" id="79841857"/>
<dbReference type="PANTHER" id="PTHR43663:SF1">
    <property type="entry name" value="CHROMATE TRANSPORTER"/>
    <property type="match status" value="1"/>
</dbReference>
<dbReference type="Proteomes" id="UP000255101">
    <property type="component" value="Unassembled WGS sequence"/>
</dbReference>
<dbReference type="Proteomes" id="UP000070326">
    <property type="component" value="Unassembled WGS sequence"/>
</dbReference>
<evidence type="ECO:0000256" key="5">
    <source>
        <dbReference type="ARBA" id="ARBA00022989"/>
    </source>
</evidence>
<evidence type="ECO:0000256" key="2">
    <source>
        <dbReference type="ARBA" id="ARBA00005262"/>
    </source>
</evidence>
<organism evidence="8 10">
    <name type="scientific">Peptostreptococcus anaerobius</name>
    <dbReference type="NCBI Taxonomy" id="1261"/>
    <lineage>
        <taxon>Bacteria</taxon>
        <taxon>Bacillati</taxon>
        <taxon>Bacillota</taxon>
        <taxon>Clostridia</taxon>
        <taxon>Peptostreptococcales</taxon>
        <taxon>Peptostreptococcaceae</taxon>
        <taxon>Peptostreptococcus</taxon>
    </lineage>
</organism>
<feature type="transmembrane region" description="Helical" evidence="7">
    <location>
        <begin position="49"/>
        <end position="69"/>
    </location>
</feature>
<dbReference type="Pfam" id="PF02417">
    <property type="entry name" value="Chromate_transp"/>
    <property type="match status" value="1"/>
</dbReference>
<evidence type="ECO:0000313" key="11">
    <source>
        <dbReference type="Proteomes" id="UP000255101"/>
    </source>
</evidence>
<dbReference type="EMBL" id="LSQZ01000016">
    <property type="protein sequence ID" value="KXI13882.1"/>
    <property type="molecule type" value="Genomic_DNA"/>
</dbReference>
<evidence type="ECO:0000313" key="8">
    <source>
        <dbReference type="EMBL" id="KXI13882.1"/>
    </source>
</evidence>
<gene>
    <name evidence="8" type="ORF">HMPREF3195_00480</name>
    <name evidence="9" type="ORF">NCTC11460_00496</name>
</gene>
<comment type="similarity">
    <text evidence="2">Belongs to the chromate ion transporter (CHR) (TC 2.A.51) family.</text>
</comment>
<sequence>MKILFELFVTFMKIGGFTFGGGYAMLPMIQKEVVNNKKWATDGEVLDYFAISQVTPGVIAVNTATFIGYRLAGVMGGVFATIGVIFPSIIIIAIIAAFLNNFATLPVVIHAFNGIRACVCVLILTAVYNMAKKSIVDIATAILFIAVTLVTIMKVVSPFVLVILSGIFGVIIQLIKTRKKVG</sequence>
<evidence type="ECO:0000256" key="7">
    <source>
        <dbReference type="SAM" id="Phobius"/>
    </source>
</evidence>
<dbReference type="InterPro" id="IPR003370">
    <property type="entry name" value="Chromate_transpt"/>
</dbReference>
<dbReference type="GO" id="GO:0005886">
    <property type="term" value="C:plasma membrane"/>
    <property type="evidence" value="ECO:0007669"/>
    <property type="project" value="UniProtKB-SubCell"/>
</dbReference>
<keyword evidence="6 7" id="KW-0472">Membrane</keyword>